<name>A0A139AZ17_GONPJ</name>
<dbReference type="Proteomes" id="UP000070544">
    <property type="component" value="Unassembled WGS sequence"/>
</dbReference>
<feature type="region of interest" description="Disordered" evidence="1">
    <location>
        <begin position="104"/>
        <end position="197"/>
    </location>
</feature>
<evidence type="ECO:0000313" key="2">
    <source>
        <dbReference type="EMBL" id="KXS21969.1"/>
    </source>
</evidence>
<proteinExistence type="predicted"/>
<feature type="compositionally biased region" description="Polar residues" evidence="1">
    <location>
        <begin position="109"/>
        <end position="124"/>
    </location>
</feature>
<organism evidence="2 3">
    <name type="scientific">Gonapodya prolifera (strain JEL478)</name>
    <name type="common">Monoblepharis prolifera</name>
    <dbReference type="NCBI Taxonomy" id="1344416"/>
    <lineage>
        <taxon>Eukaryota</taxon>
        <taxon>Fungi</taxon>
        <taxon>Fungi incertae sedis</taxon>
        <taxon>Chytridiomycota</taxon>
        <taxon>Chytridiomycota incertae sedis</taxon>
        <taxon>Monoblepharidomycetes</taxon>
        <taxon>Monoblepharidales</taxon>
        <taxon>Gonapodyaceae</taxon>
        <taxon>Gonapodya</taxon>
    </lineage>
</organism>
<dbReference type="EMBL" id="KQ965732">
    <property type="protein sequence ID" value="KXS21969.1"/>
    <property type="molecule type" value="Genomic_DNA"/>
</dbReference>
<protein>
    <submittedName>
        <fullName evidence="2">Uncharacterized protein</fullName>
    </submittedName>
</protein>
<keyword evidence="3" id="KW-1185">Reference proteome</keyword>
<feature type="compositionally biased region" description="Gly residues" evidence="1">
    <location>
        <begin position="167"/>
        <end position="189"/>
    </location>
</feature>
<evidence type="ECO:0000313" key="3">
    <source>
        <dbReference type="Proteomes" id="UP000070544"/>
    </source>
</evidence>
<reference evidence="2 3" key="1">
    <citation type="journal article" date="2015" name="Genome Biol. Evol.">
        <title>Phylogenomic analyses indicate that early fungi evolved digesting cell walls of algal ancestors of land plants.</title>
        <authorList>
            <person name="Chang Y."/>
            <person name="Wang S."/>
            <person name="Sekimoto S."/>
            <person name="Aerts A.L."/>
            <person name="Choi C."/>
            <person name="Clum A."/>
            <person name="LaButti K.M."/>
            <person name="Lindquist E.A."/>
            <person name="Yee Ngan C."/>
            <person name="Ohm R.A."/>
            <person name="Salamov A.A."/>
            <person name="Grigoriev I.V."/>
            <person name="Spatafora J.W."/>
            <person name="Berbee M.L."/>
        </authorList>
    </citation>
    <scope>NUCLEOTIDE SEQUENCE [LARGE SCALE GENOMIC DNA]</scope>
    <source>
        <strain evidence="2 3">JEL478</strain>
    </source>
</reference>
<accession>A0A139AZ17</accession>
<evidence type="ECO:0000256" key="1">
    <source>
        <dbReference type="SAM" id="MobiDB-lite"/>
    </source>
</evidence>
<feature type="compositionally biased region" description="Low complexity" evidence="1">
    <location>
        <begin position="129"/>
        <end position="140"/>
    </location>
</feature>
<sequence length="209" mass="20869">MLTDPLHSFQPHVHPFFTCAACAAPAKVELPLAALGPPTFRVPLPGVGVLPSSPSSLLNTARSPVAGPCTPATPVLCTTASDTLPTNPPPRLGLGLGVPPRVGLPPSCSPSTLSGGNTATTTPVRTVIPSADPADPPDAALDCDTDDRTEDTDDATDEAPPHRRGLGRGVSGFAGGDGEAGGCPCGGPGDRAADAEVDDPECLLYPAAS</sequence>
<dbReference type="AlphaFoldDB" id="A0A139AZ17"/>
<gene>
    <name evidence="2" type="ORF">M427DRAFT_51335</name>
</gene>
<feature type="compositionally biased region" description="Acidic residues" evidence="1">
    <location>
        <begin position="141"/>
        <end position="157"/>
    </location>
</feature>